<gene>
    <name evidence="1" type="ORF">C8Q69DRAFT_398894</name>
</gene>
<proteinExistence type="predicted"/>
<protein>
    <submittedName>
        <fullName evidence="1">Uncharacterized protein</fullName>
    </submittedName>
</protein>
<name>A0A443I1D4_BYSSP</name>
<keyword evidence="2" id="KW-1185">Reference proteome</keyword>
<dbReference type="RefSeq" id="XP_028487530.1">
    <property type="nucleotide sequence ID" value="XM_028627825.1"/>
</dbReference>
<accession>A0A443I1D4</accession>
<evidence type="ECO:0000313" key="2">
    <source>
        <dbReference type="Proteomes" id="UP000283841"/>
    </source>
</evidence>
<dbReference type="GeneID" id="39597102"/>
<dbReference type="EMBL" id="RCNU01000002">
    <property type="protein sequence ID" value="RWQ97885.1"/>
    <property type="molecule type" value="Genomic_DNA"/>
</dbReference>
<dbReference type="Proteomes" id="UP000283841">
    <property type="component" value="Unassembled WGS sequence"/>
</dbReference>
<dbReference type="AlphaFoldDB" id="A0A443I1D4"/>
<sequence>MGVSSLEDNLLKIFKDIYNFNTESYTIPTANCASSLQIKLGTWSQHWARPDVLRIYVYSGHAGPASTTDNRWYIAGRAGPNGIVGPRIYWQGIRDGIENCAGDVCYILDCCSAGSAATYDGPEILAAVGWEQIASSSLAFSFTQTLIDKLRDLNGQPATLANLYSMILRDCVRSQIGAYPVHIPKKGRSSIVLSRVPGPRSSDPQAAASMQNLLRRYGRSEHRVLLSVQFQHDIQRPDVRWMAWLANNLPPGLLSVDIQIEAYFQGSNLLLVTVPVEVWTMLPADNSAFNFVGHVSSNNILPQMMNNISSSLPVRKYTK</sequence>
<dbReference type="VEuPathDB" id="FungiDB:C8Q69DRAFT_398894"/>
<dbReference type="STRING" id="264951.A0A443I1D4"/>
<evidence type="ECO:0000313" key="1">
    <source>
        <dbReference type="EMBL" id="RWQ97885.1"/>
    </source>
</evidence>
<organism evidence="1 2">
    <name type="scientific">Byssochlamys spectabilis</name>
    <name type="common">Paecilomyces variotii</name>
    <dbReference type="NCBI Taxonomy" id="264951"/>
    <lineage>
        <taxon>Eukaryota</taxon>
        <taxon>Fungi</taxon>
        <taxon>Dikarya</taxon>
        <taxon>Ascomycota</taxon>
        <taxon>Pezizomycotina</taxon>
        <taxon>Eurotiomycetes</taxon>
        <taxon>Eurotiomycetidae</taxon>
        <taxon>Eurotiales</taxon>
        <taxon>Thermoascaceae</taxon>
        <taxon>Paecilomyces</taxon>
    </lineage>
</organism>
<comment type="caution">
    <text evidence="1">The sequence shown here is derived from an EMBL/GenBank/DDBJ whole genome shotgun (WGS) entry which is preliminary data.</text>
</comment>
<reference evidence="1 2" key="1">
    <citation type="journal article" date="2018" name="Front. Microbiol.">
        <title>Genomic and genetic insights into a cosmopolitan fungus, Paecilomyces variotii (Eurotiales).</title>
        <authorList>
            <person name="Urquhart A.S."/>
            <person name="Mondo S.J."/>
            <person name="Makela M.R."/>
            <person name="Hane J.K."/>
            <person name="Wiebenga A."/>
            <person name="He G."/>
            <person name="Mihaltcheva S."/>
            <person name="Pangilinan J."/>
            <person name="Lipzen A."/>
            <person name="Barry K."/>
            <person name="de Vries R.P."/>
            <person name="Grigoriev I.V."/>
            <person name="Idnurm A."/>
        </authorList>
    </citation>
    <scope>NUCLEOTIDE SEQUENCE [LARGE SCALE GENOMIC DNA]</scope>
    <source>
        <strain evidence="1 2">CBS 101075</strain>
    </source>
</reference>